<dbReference type="Gene3D" id="1.10.10.60">
    <property type="entry name" value="Homeodomain-like"/>
    <property type="match status" value="1"/>
</dbReference>
<dbReference type="SUPFAM" id="SSF48452">
    <property type="entry name" value="TPR-like"/>
    <property type="match status" value="2"/>
</dbReference>
<dbReference type="PANTHER" id="PTHR43280:SF2">
    <property type="entry name" value="HTH-TYPE TRANSCRIPTIONAL REGULATOR EXSA"/>
    <property type="match status" value="1"/>
</dbReference>
<feature type="transmembrane region" description="Helical" evidence="2">
    <location>
        <begin position="383"/>
        <end position="406"/>
    </location>
</feature>
<dbReference type="InterPro" id="IPR011990">
    <property type="entry name" value="TPR-like_helical_dom_sf"/>
</dbReference>
<dbReference type="RefSeq" id="WP_132112581.1">
    <property type="nucleotide sequence ID" value="NZ_SMFO01000013.1"/>
</dbReference>
<evidence type="ECO:0000256" key="1">
    <source>
        <dbReference type="ARBA" id="ARBA00023125"/>
    </source>
</evidence>
<keyword evidence="2" id="KW-0812">Transmembrane</keyword>
<organism evidence="4 5">
    <name type="scientific">Flavobacterium hiemivividum</name>
    <dbReference type="NCBI Taxonomy" id="2541734"/>
    <lineage>
        <taxon>Bacteria</taxon>
        <taxon>Pseudomonadati</taxon>
        <taxon>Bacteroidota</taxon>
        <taxon>Flavobacteriia</taxon>
        <taxon>Flavobacteriales</taxon>
        <taxon>Flavobacteriaceae</taxon>
        <taxon>Flavobacterium</taxon>
    </lineage>
</organism>
<dbReference type="AlphaFoldDB" id="A0A4R5CSU3"/>
<sequence>MPRLFWNKNLLFFLLPIVLFAQVHKKDLSKLPYDDLKKLFFDNVKNQTNQKEYAHLYLAKAKYENNSVEKAKGYYLYSLLSDGTKAIRYLDSAIACSKTSNDIKFPAYAYSQKGYVLKNQFKYREAIDNFIIAEKYARKNNPDFYYKVKFSIAALRSEELGEVPEALDLYRECFNYYKDKEVRTPRYSYAYQNVLFALADAHKALQQSDSASYYNKLGFIETKFNNDDEYNALFILNEGANLVLKKNFSAALDSINKALPKMIAYKDVGNTLAAYYYFGKAYEGLGRKDLAVKNFLKVDSIYKIAKRITPEFMSGYPYLISYYKNSGDKEKQLQYLSQYMLIESTLQNNYKELTKKLQKEYDSPYLFSEKEALIQDVKKEKTGFYWVMGILALLVISTGLFGWYQYNHKKKYRLRFDTIMNKSKLVNDNKLADTETKENRSNATKTKDIGIAEELVNQILMKLNQFEDQKGYLECNLTVQILSVAFDTNSKYVSKIINMYKEKSFIQYINDLRIDYAIVQLQQQKQLRNFKMQALAEEFGFNGAESFSAAFYKKTGIKPTYFIKELTELNKI</sequence>
<dbReference type="GO" id="GO:0003700">
    <property type="term" value="F:DNA-binding transcription factor activity"/>
    <property type="evidence" value="ECO:0007669"/>
    <property type="project" value="InterPro"/>
</dbReference>
<accession>A0A4R5CSU3</accession>
<name>A0A4R5CSU3_9FLAO</name>
<dbReference type="Gene3D" id="1.25.40.10">
    <property type="entry name" value="Tetratricopeptide repeat domain"/>
    <property type="match status" value="2"/>
</dbReference>
<dbReference type="Pfam" id="PF12833">
    <property type="entry name" value="HTH_18"/>
    <property type="match status" value="1"/>
</dbReference>
<keyword evidence="2" id="KW-1133">Transmembrane helix</keyword>
<dbReference type="GO" id="GO:0043565">
    <property type="term" value="F:sequence-specific DNA binding"/>
    <property type="evidence" value="ECO:0007669"/>
    <property type="project" value="InterPro"/>
</dbReference>
<comment type="caution">
    <text evidence="4">The sequence shown here is derived from an EMBL/GenBank/DDBJ whole genome shotgun (WGS) entry which is preliminary data.</text>
</comment>
<gene>
    <name evidence="4" type="ORF">E0F98_14095</name>
</gene>
<evidence type="ECO:0000259" key="3">
    <source>
        <dbReference type="PROSITE" id="PS01124"/>
    </source>
</evidence>
<dbReference type="PANTHER" id="PTHR43280">
    <property type="entry name" value="ARAC-FAMILY TRANSCRIPTIONAL REGULATOR"/>
    <property type="match status" value="1"/>
</dbReference>
<evidence type="ECO:0000313" key="5">
    <source>
        <dbReference type="Proteomes" id="UP000294597"/>
    </source>
</evidence>
<dbReference type="Proteomes" id="UP000294597">
    <property type="component" value="Unassembled WGS sequence"/>
</dbReference>
<reference evidence="4 5" key="1">
    <citation type="submission" date="2019-03" db="EMBL/GenBank/DDBJ databases">
        <title>Flavobacterium TSA-D2 sp. nov., isolated from arctic soil.</title>
        <authorList>
            <person name="Chaudhary D.K."/>
        </authorList>
    </citation>
    <scope>NUCLEOTIDE SEQUENCE [LARGE SCALE GENOMIC DNA]</scope>
    <source>
        <strain evidence="4 5">TSA-D2</strain>
    </source>
</reference>
<keyword evidence="2" id="KW-0472">Membrane</keyword>
<proteinExistence type="predicted"/>
<protein>
    <submittedName>
        <fullName evidence="4">AraC family transcriptional regulator</fullName>
    </submittedName>
</protein>
<keyword evidence="1" id="KW-0238">DNA-binding</keyword>
<dbReference type="InterPro" id="IPR018060">
    <property type="entry name" value="HTH_AraC"/>
</dbReference>
<dbReference type="SMART" id="SM00342">
    <property type="entry name" value="HTH_ARAC"/>
    <property type="match status" value="1"/>
</dbReference>
<dbReference type="EMBL" id="SMFO01000013">
    <property type="protein sequence ID" value="TDE01961.1"/>
    <property type="molecule type" value="Genomic_DNA"/>
</dbReference>
<dbReference type="PROSITE" id="PS01124">
    <property type="entry name" value="HTH_ARAC_FAMILY_2"/>
    <property type="match status" value="1"/>
</dbReference>
<feature type="domain" description="HTH araC/xylS-type" evidence="3">
    <location>
        <begin position="457"/>
        <end position="565"/>
    </location>
</feature>
<evidence type="ECO:0000256" key="2">
    <source>
        <dbReference type="SAM" id="Phobius"/>
    </source>
</evidence>
<keyword evidence="5" id="KW-1185">Reference proteome</keyword>
<evidence type="ECO:0000313" key="4">
    <source>
        <dbReference type="EMBL" id="TDE01961.1"/>
    </source>
</evidence>